<keyword evidence="16" id="KW-0808">Transferase</keyword>
<evidence type="ECO:0000256" key="11">
    <source>
        <dbReference type="ARBA" id="ARBA00022840"/>
    </source>
</evidence>
<keyword evidence="24" id="KW-1185">Reference proteome</keyword>
<dbReference type="InterPro" id="IPR012337">
    <property type="entry name" value="RNaseH-like_sf"/>
</dbReference>
<gene>
    <name evidence="23" type="ORF">N7476_009251</name>
</gene>
<dbReference type="GO" id="GO:0003887">
    <property type="term" value="F:DNA-directed DNA polymerase activity"/>
    <property type="evidence" value="ECO:0007669"/>
    <property type="project" value="UniProtKB-KW"/>
</dbReference>
<evidence type="ECO:0000256" key="8">
    <source>
        <dbReference type="ARBA" id="ARBA00022741"/>
    </source>
</evidence>
<keyword evidence="19" id="KW-0233">DNA recombination</keyword>
<feature type="domain" description="Integrase catalytic" evidence="22">
    <location>
        <begin position="203"/>
        <end position="370"/>
    </location>
</feature>
<evidence type="ECO:0000256" key="15">
    <source>
        <dbReference type="ARBA" id="ARBA00022918"/>
    </source>
</evidence>
<dbReference type="GO" id="GO:0032196">
    <property type="term" value="P:transposition"/>
    <property type="evidence" value="ECO:0007669"/>
    <property type="project" value="UniProtKB-KW"/>
</dbReference>
<dbReference type="SUPFAM" id="SSF53098">
    <property type="entry name" value="Ribonuclease H-like"/>
    <property type="match status" value="1"/>
</dbReference>
<dbReference type="GO" id="GO:0003677">
    <property type="term" value="F:DNA binding"/>
    <property type="evidence" value="ECO:0007669"/>
    <property type="project" value="UniProtKB-KW"/>
</dbReference>
<dbReference type="GO" id="GO:0006508">
    <property type="term" value="P:proteolysis"/>
    <property type="evidence" value="ECO:0007669"/>
    <property type="project" value="UniProtKB-KW"/>
</dbReference>
<dbReference type="Pfam" id="PF22936">
    <property type="entry name" value="Pol_BBD"/>
    <property type="match status" value="1"/>
</dbReference>
<comment type="catalytic activity">
    <reaction evidence="21">
        <text>DNA(n) + a 2'-deoxyribonucleoside 5'-triphosphate = DNA(n+1) + diphosphate</text>
        <dbReference type="Rhea" id="RHEA:22508"/>
        <dbReference type="Rhea" id="RHEA-COMP:17339"/>
        <dbReference type="Rhea" id="RHEA-COMP:17340"/>
        <dbReference type="ChEBI" id="CHEBI:33019"/>
        <dbReference type="ChEBI" id="CHEBI:61560"/>
        <dbReference type="ChEBI" id="CHEBI:173112"/>
        <dbReference type="EC" id="2.7.7.7"/>
    </reaction>
</comment>
<evidence type="ECO:0000256" key="1">
    <source>
        <dbReference type="ARBA" id="ARBA00002180"/>
    </source>
</evidence>
<evidence type="ECO:0000256" key="6">
    <source>
        <dbReference type="ARBA" id="ARBA00022722"/>
    </source>
</evidence>
<comment type="caution">
    <text evidence="23">The sequence shown here is derived from an EMBL/GenBank/DDBJ whole genome shotgun (WGS) entry which is preliminary data.</text>
</comment>
<dbReference type="Gene3D" id="3.30.420.10">
    <property type="entry name" value="Ribonuclease H-like superfamily/Ribonuclease H"/>
    <property type="match status" value="1"/>
</dbReference>
<keyword evidence="11" id="KW-0067">ATP-binding</keyword>
<organism evidence="23 24">
    <name type="scientific">Penicillium atrosanguineum</name>
    <dbReference type="NCBI Taxonomy" id="1132637"/>
    <lineage>
        <taxon>Eukaryota</taxon>
        <taxon>Fungi</taxon>
        <taxon>Dikarya</taxon>
        <taxon>Ascomycota</taxon>
        <taxon>Pezizomycotina</taxon>
        <taxon>Eurotiomycetes</taxon>
        <taxon>Eurotiomycetidae</taxon>
        <taxon>Eurotiales</taxon>
        <taxon>Aspergillaceae</taxon>
        <taxon>Penicillium</taxon>
    </lineage>
</organism>
<comment type="function">
    <text evidence="1">The aspartyl protease (PR) mediates the proteolytic cleavages of the Gag and Gag-Pol polyproteins after assembly of the VLP.</text>
</comment>
<keyword evidence="15" id="KW-0695">RNA-directed DNA polymerase</keyword>
<name>A0A9W9PN11_9EURO</name>
<dbReference type="GO" id="GO:0004519">
    <property type="term" value="F:endonuclease activity"/>
    <property type="evidence" value="ECO:0007669"/>
    <property type="project" value="UniProtKB-KW"/>
</dbReference>
<dbReference type="Proteomes" id="UP001147746">
    <property type="component" value="Unassembled WGS sequence"/>
</dbReference>
<accession>A0A9W9PN11</accession>
<keyword evidence="17" id="KW-0917">Virion maturation</keyword>
<dbReference type="GO" id="GO:0003723">
    <property type="term" value="F:RNA binding"/>
    <property type="evidence" value="ECO:0007669"/>
    <property type="project" value="UniProtKB-KW"/>
</dbReference>
<evidence type="ECO:0000259" key="22">
    <source>
        <dbReference type="PROSITE" id="PS50994"/>
    </source>
</evidence>
<evidence type="ECO:0000256" key="21">
    <source>
        <dbReference type="ARBA" id="ARBA00049244"/>
    </source>
</evidence>
<evidence type="ECO:0000256" key="17">
    <source>
        <dbReference type="ARBA" id="ARBA00023113"/>
    </source>
</evidence>
<protein>
    <recommendedName>
        <fullName evidence="22">Integrase catalytic domain-containing protein</fullName>
    </recommendedName>
</protein>
<keyword evidence="4" id="KW-0645">Protease</keyword>
<dbReference type="PANTHER" id="PTHR42648:SF11">
    <property type="entry name" value="TRANSPOSON TY4-P GAG-POL POLYPROTEIN"/>
    <property type="match status" value="1"/>
</dbReference>
<keyword evidence="10" id="KW-0378">Hydrolase</keyword>
<evidence type="ECO:0000256" key="2">
    <source>
        <dbReference type="ARBA" id="ARBA00022578"/>
    </source>
</evidence>
<keyword evidence="9" id="KW-0255">Endonuclease</keyword>
<evidence type="ECO:0000313" key="23">
    <source>
        <dbReference type="EMBL" id="KAJ5302452.1"/>
    </source>
</evidence>
<evidence type="ECO:0000256" key="13">
    <source>
        <dbReference type="ARBA" id="ARBA00022884"/>
    </source>
</evidence>
<keyword evidence="14" id="KW-0229">DNA integration</keyword>
<dbReference type="GO" id="GO:0008233">
    <property type="term" value="F:peptidase activity"/>
    <property type="evidence" value="ECO:0007669"/>
    <property type="project" value="UniProtKB-KW"/>
</dbReference>
<dbReference type="InterPro" id="IPR036397">
    <property type="entry name" value="RNaseH_sf"/>
</dbReference>
<dbReference type="InterPro" id="IPR039537">
    <property type="entry name" value="Retrotran_Ty1/copia-like"/>
</dbReference>
<dbReference type="PANTHER" id="PTHR42648">
    <property type="entry name" value="TRANSPOSASE, PUTATIVE-RELATED"/>
    <property type="match status" value="1"/>
</dbReference>
<evidence type="ECO:0000256" key="20">
    <source>
        <dbReference type="ARBA" id="ARBA00048173"/>
    </source>
</evidence>
<evidence type="ECO:0000313" key="24">
    <source>
        <dbReference type="Proteomes" id="UP001147746"/>
    </source>
</evidence>
<dbReference type="GO" id="GO:0003964">
    <property type="term" value="F:RNA-directed DNA polymerase activity"/>
    <property type="evidence" value="ECO:0007669"/>
    <property type="project" value="UniProtKB-KW"/>
</dbReference>
<keyword evidence="13" id="KW-0694">RNA-binding</keyword>
<dbReference type="EMBL" id="JAPZBO010000009">
    <property type="protein sequence ID" value="KAJ5302452.1"/>
    <property type="molecule type" value="Genomic_DNA"/>
</dbReference>
<evidence type="ECO:0000256" key="10">
    <source>
        <dbReference type="ARBA" id="ARBA00022801"/>
    </source>
</evidence>
<sequence length="377" mass="42734">MWAYDSAADTHVCNDRSQFVTFSSHQGDLLVGDTKSSIEGIGLVYLSFGDTTFDLYETLYVPRFHLNILSAKRARKGGVYHNQRLNQLKREDGTPICSTSDETGITLIQREQSMPTTLPLYPQKSFNTTSIQQQQDKSIVLLSSTKPSSTKGTDNLWHQRLGHPSLDTVKHLESASTGVVVDHFSAEKITCEPCLLSKAKRQISRRPIHIGDQAFETLHWDLIHLSPGINKIHYASHAYCPVTKYHLLTNIGRKNQIQLSLQQMIDFTRIQFNIRIKRIHLDGDRSIDADKLRNQGIEVIVSPPYQPEQNPFAERSGGIIVSRARAMIIQAALPEHLWPEAVQTAVYLINRTPNKQLDWKSPYQALYDSLDQKPGYM</sequence>
<dbReference type="GO" id="GO:0006310">
    <property type="term" value="P:DNA recombination"/>
    <property type="evidence" value="ECO:0007669"/>
    <property type="project" value="UniProtKB-KW"/>
</dbReference>
<evidence type="ECO:0000256" key="16">
    <source>
        <dbReference type="ARBA" id="ARBA00022932"/>
    </source>
</evidence>
<evidence type="ECO:0000256" key="14">
    <source>
        <dbReference type="ARBA" id="ARBA00022908"/>
    </source>
</evidence>
<dbReference type="PROSITE" id="PS50994">
    <property type="entry name" value="INTEGRASE"/>
    <property type="match status" value="1"/>
</dbReference>
<evidence type="ECO:0000256" key="9">
    <source>
        <dbReference type="ARBA" id="ARBA00022759"/>
    </source>
</evidence>
<dbReference type="InterPro" id="IPR054722">
    <property type="entry name" value="PolX-like_BBD"/>
</dbReference>
<evidence type="ECO:0000256" key="4">
    <source>
        <dbReference type="ARBA" id="ARBA00022670"/>
    </source>
</evidence>
<keyword evidence="6" id="KW-0540">Nuclease</keyword>
<dbReference type="AlphaFoldDB" id="A0A9W9PN11"/>
<comment type="catalytic activity">
    <reaction evidence="20">
        <text>DNA(n) + a 2'-deoxyribonucleoside 5'-triphosphate = DNA(n+1) + diphosphate</text>
        <dbReference type="Rhea" id="RHEA:22508"/>
        <dbReference type="Rhea" id="RHEA-COMP:17339"/>
        <dbReference type="Rhea" id="RHEA-COMP:17340"/>
        <dbReference type="ChEBI" id="CHEBI:33019"/>
        <dbReference type="ChEBI" id="CHEBI:61560"/>
        <dbReference type="ChEBI" id="CHEBI:173112"/>
        <dbReference type="EC" id="2.7.7.49"/>
    </reaction>
</comment>
<evidence type="ECO:0000256" key="7">
    <source>
        <dbReference type="ARBA" id="ARBA00022723"/>
    </source>
</evidence>
<keyword evidence="5" id="KW-0548">Nucleotidyltransferase</keyword>
<reference evidence="23" key="2">
    <citation type="journal article" date="2023" name="IMA Fungus">
        <title>Comparative genomic study of the Penicillium genus elucidates a diverse pangenome and 15 lateral gene transfer events.</title>
        <authorList>
            <person name="Petersen C."/>
            <person name="Sorensen T."/>
            <person name="Nielsen M.R."/>
            <person name="Sondergaard T.E."/>
            <person name="Sorensen J.L."/>
            <person name="Fitzpatrick D.A."/>
            <person name="Frisvad J.C."/>
            <person name="Nielsen K.L."/>
        </authorList>
    </citation>
    <scope>NUCLEOTIDE SEQUENCE</scope>
    <source>
        <strain evidence="23">IBT 21472</strain>
    </source>
</reference>
<keyword evidence="3" id="KW-1188">Viral release from host cell</keyword>
<proteinExistence type="predicted"/>
<dbReference type="GO" id="GO:0005634">
    <property type="term" value="C:nucleus"/>
    <property type="evidence" value="ECO:0007669"/>
    <property type="project" value="UniProtKB-ARBA"/>
</dbReference>
<dbReference type="GO" id="GO:0015074">
    <property type="term" value="P:DNA integration"/>
    <property type="evidence" value="ECO:0007669"/>
    <property type="project" value="UniProtKB-KW"/>
</dbReference>
<keyword evidence="12" id="KW-0460">Magnesium</keyword>
<dbReference type="GO" id="GO:0005524">
    <property type="term" value="F:ATP binding"/>
    <property type="evidence" value="ECO:0007669"/>
    <property type="project" value="UniProtKB-KW"/>
</dbReference>
<reference evidence="23" key="1">
    <citation type="submission" date="2022-12" db="EMBL/GenBank/DDBJ databases">
        <authorList>
            <person name="Petersen C."/>
        </authorList>
    </citation>
    <scope>NUCLEOTIDE SEQUENCE</scope>
    <source>
        <strain evidence="23">IBT 21472</strain>
    </source>
</reference>
<keyword evidence="7" id="KW-0479">Metal-binding</keyword>
<keyword evidence="2" id="KW-0815">Transposition</keyword>
<evidence type="ECO:0000256" key="3">
    <source>
        <dbReference type="ARBA" id="ARBA00022612"/>
    </source>
</evidence>
<evidence type="ECO:0000256" key="5">
    <source>
        <dbReference type="ARBA" id="ARBA00022695"/>
    </source>
</evidence>
<keyword evidence="16" id="KW-0239">DNA-directed DNA polymerase</keyword>
<dbReference type="InterPro" id="IPR025724">
    <property type="entry name" value="GAG-pre-integrase_dom"/>
</dbReference>
<dbReference type="InterPro" id="IPR001584">
    <property type="entry name" value="Integrase_cat-core"/>
</dbReference>
<evidence type="ECO:0000256" key="12">
    <source>
        <dbReference type="ARBA" id="ARBA00022842"/>
    </source>
</evidence>
<dbReference type="GO" id="GO:0046872">
    <property type="term" value="F:metal ion binding"/>
    <property type="evidence" value="ECO:0007669"/>
    <property type="project" value="UniProtKB-KW"/>
</dbReference>
<evidence type="ECO:0000256" key="18">
    <source>
        <dbReference type="ARBA" id="ARBA00023125"/>
    </source>
</evidence>
<dbReference type="Pfam" id="PF13976">
    <property type="entry name" value="gag_pre-integrs"/>
    <property type="match status" value="1"/>
</dbReference>
<keyword evidence="8" id="KW-0547">Nucleotide-binding</keyword>
<evidence type="ECO:0000256" key="19">
    <source>
        <dbReference type="ARBA" id="ARBA00023172"/>
    </source>
</evidence>
<keyword evidence="18" id="KW-0238">DNA-binding</keyword>